<keyword evidence="4" id="KW-0732">Signal</keyword>
<evidence type="ECO:0000256" key="1">
    <source>
        <dbReference type="ARBA" id="ARBA00022723"/>
    </source>
</evidence>
<keyword evidence="2" id="KW-0863">Zinc-finger</keyword>
<dbReference type="PROSITE" id="PS51800">
    <property type="entry name" value="ZF_CHHC_U11_48K"/>
    <property type="match status" value="1"/>
</dbReference>
<name>A0A8S4MNX1_BRALA</name>
<dbReference type="PANTHER" id="PTHR21402">
    <property type="entry name" value="GAMETOCYTE SPECIFIC FACTOR 1-RELATED"/>
    <property type="match status" value="1"/>
</dbReference>
<dbReference type="OrthoDB" id="10069248at2759"/>
<evidence type="ECO:0000313" key="6">
    <source>
        <dbReference type="EMBL" id="CAH1277354.1"/>
    </source>
</evidence>
<evidence type="ECO:0000256" key="4">
    <source>
        <dbReference type="SAM" id="SignalP"/>
    </source>
</evidence>
<evidence type="ECO:0000259" key="5">
    <source>
        <dbReference type="PROSITE" id="PS51800"/>
    </source>
</evidence>
<evidence type="ECO:0000256" key="2">
    <source>
        <dbReference type="ARBA" id="ARBA00022771"/>
    </source>
</evidence>
<dbReference type="EMBL" id="CAKMNS010000277">
    <property type="protein sequence ID" value="CAH1277354.1"/>
    <property type="molecule type" value="Genomic_DNA"/>
</dbReference>
<organism evidence="6 7">
    <name type="scientific">Branchiostoma lanceolatum</name>
    <name type="common">Common lancelet</name>
    <name type="synonym">Amphioxus lanceolatum</name>
    <dbReference type="NCBI Taxonomy" id="7740"/>
    <lineage>
        <taxon>Eukaryota</taxon>
        <taxon>Metazoa</taxon>
        <taxon>Chordata</taxon>
        <taxon>Cephalochordata</taxon>
        <taxon>Leptocardii</taxon>
        <taxon>Amphioxiformes</taxon>
        <taxon>Branchiostomatidae</taxon>
        <taxon>Branchiostoma</taxon>
    </lineage>
</organism>
<proteinExistence type="predicted"/>
<dbReference type="PANTHER" id="PTHR21402:SF5">
    <property type="entry name" value="GAMETOCYTE SPECIFIC FACTOR 1"/>
    <property type="match status" value="1"/>
</dbReference>
<protein>
    <submittedName>
        <fullName evidence="6">Hypp9581 protein</fullName>
    </submittedName>
</protein>
<sequence length="183" mass="20335">MNTSVIFFIESVTMAAAVRFVTGPGQMVICPDDRNHAIRAEKLAGHLYKCARNYHGPPIVRCAFSACHRMPEDELQWHELSCPYATADYEVPVNATTVFESADACCVCMAQQATHVFLVATNVIAGDILITEPERRVNKSFEEVMEAVPWTDEKARDFSRALLEGPFPFHTSCRATHQSAVNA</sequence>
<dbReference type="InterPro" id="IPR022776">
    <property type="entry name" value="TRM13/UPF0224_CHHC_Znf_dom"/>
</dbReference>
<dbReference type="InterPro" id="IPR036236">
    <property type="entry name" value="Znf_C2H2_sf"/>
</dbReference>
<evidence type="ECO:0000256" key="3">
    <source>
        <dbReference type="ARBA" id="ARBA00022833"/>
    </source>
</evidence>
<keyword evidence="1" id="KW-0479">Metal-binding</keyword>
<dbReference type="Proteomes" id="UP000838412">
    <property type="component" value="Unassembled WGS sequence"/>
</dbReference>
<evidence type="ECO:0000313" key="7">
    <source>
        <dbReference type="Proteomes" id="UP000838412"/>
    </source>
</evidence>
<keyword evidence="7" id="KW-1185">Reference proteome</keyword>
<dbReference type="AlphaFoldDB" id="A0A8S4MNX1"/>
<comment type="caution">
    <text evidence="6">The sequence shown here is derived from an EMBL/GenBank/DDBJ whole genome shotgun (WGS) entry which is preliminary data.</text>
</comment>
<feature type="non-terminal residue" evidence="6">
    <location>
        <position position="1"/>
    </location>
</feature>
<feature type="signal peptide" evidence="4">
    <location>
        <begin position="1"/>
        <end position="17"/>
    </location>
</feature>
<dbReference type="Pfam" id="PF05253">
    <property type="entry name" value="zf-U11-48K"/>
    <property type="match status" value="1"/>
</dbReference>
<feature type="chain" id="PRO_5035779467" evidence="4">
    <location>
        <begin position="18"/>
        <end position="183"/>
    </location>
</feature>
<accession>A0A8S4MNX1</accession>
<dbReference type="InterPro" id="IPR051591">
    <property type="entry name" value="UPF0224_FAM112_RNA_Proc"/>
</dbReference>
<dbReference type="SUPFAM" id="SSF57667">
    <property type="entry name" value="beta-beta-alpha zinc fingers"/>
    <property type="match status" value="1"/>
</dbReference>
<dbReference type="GO" id="GO:0008270">
    <property type="term" value="F:zinc ion binding"/>
    <property type="evidence" value="ECO:0007669"/>
    <property type="project" value="UniProtKB-KW"/>
</dbReference>
<keyword evidence="3" id="KW-0862">Zinc</keyword>
<gene>
    <name evidence="6" type="primary">Hypp9581</name>
    <name evidence="6" type="ORF">BLAG_LOCUS26156</name>
</gene>
<feature type="domain" description="CHHC U11-48K-type" evidence="5">
    <location>
        <begin position="27"/>
        <end position="54"/>
    </location>
</feature>
<reference evidence="6" key="1">
    <citation type="submission" date="2022-01" db="EMBL/GenBank/DDBJ databases">
        <authorList>
            <person name="Braso-Vives M."/>
        </authorList>
    </citation>
    <scope>NUCLEOTIDE SEQUENCE</scope>
</reference>